<name>A0ABT8C807_9BACT</name>
<dbReference type="Pfam" id="PF07980">
    <property type="entry name" value="SusD_RagB"/>
    <property type="match status" value="1"/>
</dbReference>
<dbReference type="EMBL" id="JAUFQS010000007">
    <property type="protein sequence ID" value="MDN3687885.1"/>
    <property type="molecule type" value="Genomic_DNA"/>
</dbReference>
<evidence type="ECO:0000256" key="3">
    <source>
        <dbReference type="ARBA" id="ARBA00022729"/>
    </source>
</evidence>
<dbReference type="InterPro" id="IPR011990">
    <property type="entry name" value="TPR-like_helical_dom_sf"/>
</dbReference>
<comment type="caution">
    <text evidence="7">The sequence shown here is derived from an EMBL/GenBank/DDBJ whole genome shotgun (WGS) entry which is preliminary data.</text>
</comment>
<gene>
    <name evidence="7" type="ORF">QWZ15_08590</name>
</gene>
<dbReference type="Gene3D" id="1.25.40.390">
    <property type="match status" value="1"/>
</dbReference>
<dbReference type="Proteomes" id="UP001236663">
    <property type="component" value="Unassembled WGS sequence"/>
</dbReference>
<dbReference type="InterPro" id="IPR012944">
    <property type="entry name" value="SusD_RagB_dom"/>
</dbReference>
<organism evidence="7 8">
    <name type="scientific">Cyclobacterium jeungdonense</name>
    <dbReference type="NCBI Taxonomy" id="708087"/>
    <lineage>
        <taxon>Bacteria</taxon>
        <taxon>Pseudomonadati</taxon>
        <taxon>Bacteroidota</taxon>
        <taxon>Cytophagia</taxon>
        <taxon>Cytophagales</taxon>
        <taxon>Cyclobacteriaceae</taxon>
        <taxon>Cyclobacterium</taxon>
    </lineage>
</organism>
<evidence type="ECO:0000313" key="8">
    <source>
        <dbReference type="Proteomes" id="UP001236663"/>
    </source>
</evidence>
<evidence type="ECO:0000313" key="7">
    <source>
        <dbReference type="EMBL" id="MDN3687885.1"/>
    </source>
</evidence>
<comment type="similarity">
    <text evidence="2">Belongs to the SusD family.</text>
</comment>
<dbReference type="RefSeq" id="WP_240459238.1">
    <property type="nucleotide sequence ID" value="NZ_JAUFQS010000007.1"/>
</dbReference>
<evidence type="ECO:0000256" key="1">
    <source>
        <dbReference type="ARBA" id="ARBA00004442"/>
    </source>
</evidence>
<protein>
    <submittedName>
        <fullName evidence="7">RagB/SusD family nutrient uptake outer membrane protein</fullName>
    </submittedName>
</protein>
<evidence type="ECO:0000256" key="5">
    <source>
        <dbReference type="ARBA" id="ARBA00023237"/>
    </source>
</evidence>
<keyword evidence="4" id="KW-0472">Membrane</keyword>
<dbReference type="SUPFAM" id="SSF48452">
    <property type="entry name" value="TPR-like"/>
    <property type="match status" value="1"/>
</dbReference>
<sequence>MEYFWKRNLVPERIRSSLPNRLARPAGREPDRNYFGFGTTGGGSWADPYQAIRQAEVLILLKAEAHAQLGETDLAVKAINVIRNTAEIGDYAGATDQSSLIDEILYQRRYSLWAEPWGHRWIDIRRYGRMDEINTSFDQGAVFRQFPHPQAEVNLDIYAED</sequence>
<accession>A0ABT8C807</accession>
<evidence type="ECO:0000256" key="4">
    <source>
        <dbReference type="ARBA" id="ARBA00023136"/>
    </source>
</evidence>
<comment type="subcellular location">
    <subcellularLocation>
        <location evidence="1">Cell outer membrane</location>
    </subcellularLocation>
</comment>
<feature type="domain" description="RagB/SusD" evidence="6">
    <location>
        <begin position="46"/>
        <end position="145"/>
    </location>
</feature>
<proteinExistence type="inferred from homology"/>
<keyword evidence="5" id="KW-0998">Cell outer membrane</keyword>
<evidence type="ECO:0000256" key="2">
    <source>
        <dbReference type="ARBA" id="ARBA00006275"/>
    </source>
</evidence>
<reference evidence="8" key="1">
    <citation type="journal article" date="2019" name="Int. J. Syst. Evol. Microbiol.">
        <title>The Global Catalogue of Microorganisms (GCM) 10K type strain sequencing project: providing services to taxonomists for standard genome sequencing and annotation.</title>
        <authorList>
            <consortium name="The Broad Institute Genomics Platform"/>
            <consortium name="The Broad Institute Genome Sequencing Center for Infectious Disease"/>
            <person name="Wu L."/>
            <person name="Ma J."/>
        </authorList>
    </citation>
    <scope>NUCLEOTIDE SEQUENCE [LARGE SCALE GENOMIC DNA]</scope>
    <source>
        <strain evidence="8">CECT 7706</strain>
    </source>
</reference>
<evidence type="ECO:0000259" key="6">
    <source>
        <dbReference type="Pfam" id="PF07980"/>
    </source>
</evidence>
<keyword evidence="3" id="KW-0732">Signal</keyword>
<keyword evidence="8" id="KW-1185">Reference proteome</keyword>